<reference evidence="1" key="1">
    <citation type="submission" date="2020-06" db="EMBL/GenBank/DDBJ databases">
        <authorList>
            <person name="Li T."/>
            <person name="Hu X."/>
            <person name="Zhang T."/>
            <person name="Song X."/>
            <person name="Zhang H."/>
            <person name="Dai N."/>
            <person name="Sheng W."/>
            <person name="Hou X."/>
            <person name="Wei L."/>
        </authorList>
    </citation>
    <scope>NUCLEOTIDE SEQUENCE</scope>
    <source>
        <strain evidence="1">KEN1</strain>
        <tissue evidence="1">Leaf</tissue>
    </source>
</reference>
<protein>
    <submittedName>
        <fullName evidence="1">Uncharacterized protein</fullName>
    </submittedName>
</protein>
<organism evidence="1">
    <name type="scientific">Sesamum latifolium</name>
    <dbReference type="NCBI Taxonomy" id="2727402"/>
    <lineage>
        <taxon>Eukaryota</taxon>
        <taxon>Viridiplantae</taxon>
        <taxon>Streptophyta</taxon>
        <taxon>Embryophyta</taxon>
        <taxon>Tracheophyta</taxon>
        <taxon>Spermatophyta</taxon>
        <taxon>Magnoliopsida</taxon>
        <taxon>eudicotyledons</taxon>
        <taxon>Gunneridae</taxon>
        <taxon>Pentapetalae</taxon>
        <taxon>asterids</taxon>
        <taxon>lamiids</taxon>
        <taxon>Lamiales</taxon>
        <taxon>Pedaliaceae</taxon>
        <taxon>Sesamum</taxon>
    </lineage>
</organism>
<reference evidence="1" key="2">
    <citation type="journal article" date="2024" name="Plant">
        <title>Genomic evolution and insights into agronomic trait innovations of Sesamum species.</title>
        <authorList>
            <person name="Miao H."/>
            <person name="Wang L."/>
            <person name="Qu L."/>
            <person name="Liu H."/>
            <person name="Sun Y."/>
            <person name="Le M."/>
            <person name="Wang Q."/>
            <person name="Wei S."/>
            <person name="Zheng Y."/>
            <person name="Lin W."/>
            <person name="Duan Y."/>
            <person name="Cao H."/>
            <person name="Xiong S."/>
            <person name="Wang X."/>
            <person name="Wei L."/>
            <person name="Li C."/>
            <person name="Ma Q."/>
            <person name="Ju M."/>
            <person name="Zhao R."/>
            <person name="Li G."/>
            <person name="Mu C."/>
            <person name="Tian Q."/>
            <person name="Mei H."/>
            <person name="Zhang T."/>
            <person name="Gao T."/>
            <person name="Zhang H."/>
        </authorList>
    </citation>
    <scope>NUCLEOTIDE SEQUENCE</scope>
    <source>
        <strain evidence="1">KEN1</strain>
    </source>
</reference>
<evidence type="ECO:0000313" key="1">
    <source>
        <dbReference type="EMBL" id="KAL0433252.1"/>
    </source>
</evidence>
<dbReference type="EMBL" id="JACGWN010000009">
    <property type="protein sequence ID" value="KAL0433252.1"/>
    <property type="molecule type" value="Genomic_DNA"/>
</dbReference>
<comment type="caution">
    <text evidence="1">The sequence shown here is derived from an EMBL/GenBank/DDBJ whole genome shotgun (WGS) entry which is preliminary data.</text>
</comment>
<dbReference type="AlphaFoldDB" id="A0AAW2VVA5"/>
<accession>A0AAW2VVA5</accession>
<proteinExistence type="predicted"/>
<gene>
    <name evidence="1" type="ORF">Slati_2659500</name>
</gene>
<name>A0AAW2VVA5_9LAMI</name>
<sequence length="94" mass="10808">MWSRAAGCEETIHQTWDSSSSVLAGQRLSRNLCHVLQELITWEKATFGSVNRQVKELEEAMLNLDKRTSDTTTLARRADLHRQLNELLAREEII</sequence>